<evidence type="ECO:0000313" key="2">
    <source>
        <dbReference type="EMBL" id="MBB6119618.1"/>
    </source>
</evidence>
<dbReference type="EMBL" id="JACHJO010000004">
    <property type="protein sequence ID" value="MBB6119618.1"/>
    <property type="molecule type" value="Genomic_DNA"/>
</dbReference>
<name>A0A841ITW7_9ACTN</name>
<evidence type="ECO:0000256" key="1">
    <source>
        <dbReference type="SAM" id="Phobius"/>
    </source>
</evidence>
<feature type="transmembrane region" description="Helical" evidence="1">
    <location>
        <begin position="71"/>
        <end position="93"/>
    </location>
</feature>
<organism evidence="2 3">
    <name type="scientific">Nocardiopsis algeriensis</name>
    <dbReference type="NCBI Taxonomy" id="1478215"/>
    <lineage>
        <taxon>Bacteria</taxon>
        <taxon>Bacillati</taxon>
        <taxon>Actinomycetota</taxon>
        <taxon>Actinomycetes</taxon>
        <taxon>Streptosporangiales</taxon>
        <taxon>Nocardiopsidaceae</taxon>
        <taxon>Nocardiopsis</taxon>
    </lineage>
</organism>
<keyword evidence="3" id="KW-1185">Reference proteome</keyword>
<sequence length="136" mass="14463">MTATMQQPFPVGKEPLRVGRVRYGMWRIQTAAADAGIRARTLADAGLRSVPVRLDRPAPEHWDDRKLFNSLALLAVGAAVVSVLLGLGVSSWMRTAPDAPLLMLVGGVGVAAVLVPVAHTVFSSARARRSREPGGE</sequence>
<dbReference type="AlphaFoldDB" id="A0A841ITW7"/>
<dbReference type="Proteomes" id="UP000536604">
    <property type="component" value="Unassembled WGS sequence"/>
</dbReference>
<keyword evidence="1" id="KW-0812">Transmembrane</keyword>
<reference evidence="2 3" key="1">
    <citation type="submission" date="2020-08" db="EMBL/GenBank/DDBJ databases">
        <title>Genomic Encyclopedia of Type Strains, Phase III (KMG-III): the genomes of soil and plant-associated and newly described type strains.</title>
        <authorList>
            <person name="Whitman W."/>
        </authorList>
    </citation>
    <scope>NUCLEOTIDE SEQUENCE [LARGE SCALE GENOMIC DNA]</scope>
    <source>
        <strain evidence="2 3">CECT 8712</strain>
    </source>
</reference>
<feature type="transmembrane region" description="Helical" evidence="1">
    <location>
        <begin position="99"/>
        <end position="122"/>
    </location>
</feature>
<keyword evidence="1" id="KW-1133">Transmembrane helix</keyword>
<accession>A0A841ITW7</accession>
<gene>
    <name evidence="2" type="ORF">FHS13_001567</name>
</gene>
<protein>
    <submittedName>
        <fullName evidence="2">Uncharacterized protein</fullName>
    </submittedName>
</protein>
<comment type="caution">
    <text evidence="2">The sequence shown here is derived from an EMBL/GenBank/DDBJ whole genome shotgun (WGS) entry which is preliminary data.</text>
</comment>
<proteinExistence type="predicted"/>
<evidence type="ECO:0000313" key="3">
    <source>
        <dbReference type="Proteomes" id="UP000536604"/>
    </source>
</evidence>
<dbReference type="RefSeq" id="WP_184289799.1">
    <property type="nucleotide sequence ID" value="NZ_JACHJO010000004.1"/>
</dbReference>
<keyword evidence="1" id="KW-0472">Membrane</keyword>